<proteinExistence type="predicted"/>
<accession>A0A1L8STD5</accession>
<dbReference type="AlphaFoldDB" id="A0A1L8STD5"/>
<reference evidence="1 2" key="1">
    <citation type="submission" date="2014-12" db="EMBL/GenBank/DDBJ databases">
        <title>Draft genome sequences of 29 type strains of Enterococci.</title>
        <authorList>
            <person name="Zhong Z."/>
            <person name="Sun Z."/>
            <person name="Liu W."/>
            <person name="Zhang W."/>
            <person name="Zhang H."/>
        </authorList>
    </citation>
    <scope>NUCLEOTIDE SEQUENCE [LARGE SCALE GENOMIC DNA]</scope>
    <source>
        <strain evidence="1 2">DSM 22802</strain>
    </source>
</reference>
<organism evidence="1 2">
    <name type="scientific">Enterococcus devriesei</name>
    <dbReference type="NCBI Taxonomy" id="319970"/>
    <lineage>
        <taxon>Bacteria</taxon>
        <taxon>Bacillati</taxon>
        <taxon>Bacillota</taxon>
        <taxon>Bacilli</taxon>
        <taxon>Lactobacillales</taxon>
        <taxon>Enterococcaceae</taxon>
        <taxon>Enterococcus</taxon>
    </lineage>
</organism>
<keyword evidence="2" id="KW-1185">Reference proteome</keyword>
<gene>
    <name evidence="1" type="ORF">RV00_GL002934</name>
</gene>
<protein>
    <submittedName>
        <fullName evidence="1">Uncharacterized protein</fullName>
    </submittedName>
</protein>
<evidence type="ECO:0000313" key="1">
    <source>
        <dbReference type="EMBL" id="OJG35380.1"/>
    </source>
</evidence>
<dbReference type="EMBL" id="JXKM01000007">
    <property type="protein sequence ID" value="OJG35380.1"/>
    <property type="molecule type" value="Genomic_DNA"/>
</dbReference>
<comment type="caution">
    <text evidence="1">The sequence shown here is derived from an EMBL/GenBank/DDBJ whole genome shotgun (WGS) entry which is preliminary data.</text>
</comment>
<evidence type="ECO:0000313" key="2">
    <source>
        <dbReference type="Proteomes" id="UP000183700"/>
    </source>
</evidence>
<sequence>MVDLLSLFFLSVAKEKIERKTFSLKAETTYLIHEKKSVDLSHKR</sequence>
<dbReference type="STRING" id="319970.RV00_GL002934"/>
<name>A0A1L8STD5_9ENTE</name>
<dbReference type="Proteomes" id="UP000183700">
    <property type="component" value="Unassembled WGS sequence"/>
</dbReference>